<evidence type="ECO:0000259" key="4">
    <source>
        <dbReference type="PROSITE" id="PS51746"/>
    </source>
</evidence>
<keyword evidence="3" id="KW-0472">Membrane</keyword>
<dbReference type="Pfam" id="PF19732">
    <property type="entry name" value="SpoIIE_N"/>
    <property type="match status" value="1"/>
</dbReference>
<proteinExistence type="predicted"/>
<evidence type="ECO:0000313" key="6">
    <source>
        <dbReference type="Proteomes" id="UP000784880"/>
    </source>
</evidence>
<keyword evidence="6" id="KW-1185">Reference proteome</keyword>
<evidence type="ECO:0000256" key="1">
    <source>
        <dbReference type="ARBA" id="ARBA00022801"/>
    </source>
</evidence>
<feature type="domain" description="PPM-type phosphatase" evidence="4">
    <location>
        <begin position="591"/>
        <end position="801"/>
    </location>
</feature>
<dbReference type="EMBL" id="JAHQCS010000032">
    <property type="protein sequence ID" value="MBU9710472.1"/>
    <property type="molecule type" value="Genomic_DNA"/>
</dbReference>
<feature type="transmembrane region" description="Helical" evidence="3">
    <location>
        <begin position="254"/>
        <end position="271"/>
    </location>
</feature>
<sequence>MFQRFSLKTIDGQVGTIETTPLKTARSQENSELMSSDSIKKTLIIFGVGLLLGRAVILLHLLPFVIPFLAVIFHTKRNYTLLAAFALTVGATTVSFSFAGHAVVAIVFYFLIQGFTNSITNEKRLVPVTVFLATGSARYLGSVISDGNSWYNFFTATVEAGLAMIVTMIFFQSIPLFFEKKRKLTLKHEEIVCLVILLASLMTGTVGWLVFQLSVEQIVARYIVLIFAFVGGAAIGSTVGVVTGLILSLANVANLFYMSLLAFSGLLGGLLKEGKKILVAIGLIISTLLMGMYGDNQVPMEMSLYETLVAVALFMLTPKKWTEQLSKYIPGTIEHSQEQQQYIRKVRDVTAGKVEQFSDLFLSLSKSFTLLETNGEKTTREREVDLFLSKVTEKTCQTCMKKHQCWTKKFQETYSLMEQIMRECEKEGEVINRNLQTEWRQHCIIDERVVDAMKSELNQHHASKRLKQQLIESRRLVADQLKGVSKVMEDFAKDIQREKQEHEKQETEITEAIQQAGLDVEMVDVYNLDAGNIDIEITLMNNSYNEGEKIVAPLLSNILNETIIVKHSEPATLTGTEQRVTFGSTKKFEIMEGIAHAAKGGKLVSGDSHSTMELGAGKYAIAISDGMGNGARAHVESQETIGLLKNILRSGIEETVAIKSINSILSLRSQEEVFSTLDLAMIDLQDGFVKFLKVGSIPSYIKRGNQVKAVEAGNLPIGILHDMDVDVVSEQLKSGDLLIMMSDGIYEAPPMVENNDIWMKRIIKELETDDPQEVADLLMERVIRETGNEINDDMTVIVARLDHHLPKWASISLPQKKDA</sequence>
<feature type="coiled-coil region" evidence="2">
    <location>
        <begin position="488"/>
        <end position="515"/>
    </location>
</feature>
<dbReference type="InterPro" id="IPR052016">
    <property type="entry name" value="Bact_Sigma-Reg"/>
</dbReference>
<dbReference type="InterPro" id="IPR001932">
    <property type="entry name" value="PPM-type_phosphatase-like_dom"/>
</dbReference>
<dbReference type="PANTHER" id="PTHR43156">
    <property type="entry name" value="STAGE II SPORULATION PROTEIN E-RELATED"/>
    <property type="match status" value="1"/>
</dbReference>
<evidence type="ECO:0000256" key="3">
    <source>
        <dbReference type="SAM" id="Phobius"/>
    </source>
</evidence>
<dbReference type="Pfam" id="PF07228">
    <property type="entry name" value="SpoIIE"/>
    <property type="match status" value="1"/>
</dbReference>
<dbReference type="NCBIfam" id="TIGR02865">
    <property type="entry name" value="spore_II_E"/>
    <property type="match status" value="1"/>
</dbReference>
<evidence type="ECO:0000256" key="2">
    <source>
        <dbReference type="SAM" id="Coils"/>
    </source>
</evidence>
<keyword evidence="3" id="KW-0812">Transmembrane</keyword>
<accession>A0ABS6J9W3</accession>
<protein>
    <submittedName>
        <fullName evidence="5">Stage II sporulation protein E</fullName>
        <ecNumber evidence="5">3.1.3.16</ecNumber>
    </submittedName>
</protein>
<dbReference type="EC" id="3.1.3.16" evidence="5"/>
<reference evidence="5 6" key="1">
    <citation type="submission" date="2021-06" db="EMBL/GenBank/DDBJ databases">
        <title>Bacillus sp. RD4P76, an endophyte from a halophyte.</title>
        <authorList>
            <person name="Sun J.-Q."/>
        </authorList>
    </citation>
    <scope>NUCLEOTIDE SEQUENCE [LARGE SCALE GENOMIC DNA]</scope>
    <source>
        <strain evidence="5 6">CGMCC 1.15917</strain>
    </source>
</reference>
<dbReference type="PANTHER" id="PTHR43156:SF2">
    <property type="entry name" value="STAGE II SPORULATION PROTEIN E"/>
    <property type="match status" value="1"/>
</dbReference>
<dbReference type="InterPro" id="IPR045768">
    <property type="entry name" value="SpoIIE_N"/>
</dbReference>
<name>A0ABS6J9W3_9BACI</name>
<dbReference type="PROSITE" id="PS51746">
    <property type="entry name" value="PPM_2"/>
    <property type="match status" value="1"/>
</dbReference>
<feature type="transmembrane region" description="Helical" evidence="3">
    <location>
        <begin position="191"/>
        <end position="211"/>
    </location>
</feature>
<dbReference type="SMART" id="SM00332">
    <property type="entry name" value="PP2Cc"/>
    <property type="match status" value="1"/>
</dbReference>
<dbReference type="Proteomes" id="UP000784880">
    <property type="component" value="Unassembled WGS sequence"/>
</dbReference>
<dbReference type="InterPro" id="IPR014221">
    <property type="entry name" value="SpoII_E"/>
</dbReference>
<keyword evidence="2" id="KW-0175">Coiled coil</keyword>
<organism evidence="5 6">
    <name type="scientific">Evansella tamaricis</name>
    <dbReference type="NCBI Taxonomy" id="2069301"/>
    <lineage>
        <taxon>Bacteria</taxon>
        <taxon>Bacillati</taxon>
        <taxon>Bacillota</taxon>
        <taxon>Bacilli</taxon>
        <taxon>Bacillales</taxon>
        <taxon>Bacillaceae</taxon>
        <taxon>Evansella</taxon>
    </lineage>
</organism>
<keyword evidence="3" id="KW-1133">Transmembrane helix</keyword>
<feature type="transmembrane region" description="Helical" evidence="3">
    <location>
        <begin position="79"/>
        <end position="112"/>
    </location>
</feature>
<dbReference type="GO" id="GO:0004722">
    <property type="term" value="F:protein serine/threonine phosphatase activity"/>
    <property type="evidence" value="ECO:0007669"/>
    <property type="project" value="UniProtKB-EC"/>
</dbReference>
<dbReference type="SMART" id="SM00331">
    <property type="entry name" value="PP2C_SIG"/>
    <property type="match status" value="1"/>
</dbReference>
<dbReference type="RefSeq" id="WP_217064365.1">
    <property type="nucleotide sequence ID" value="NZ_JAHQCS010000032.1"/>
</dbReference>
<feature type="transmembrane region" description="Helical" evidence="3">
    <location>
        <begin position="43"/>
        <end position="73"/>
    </location>
</feature>
<feature type="transmembrane region" description="Helical" evidence="3">
    <location>
        <begin position="223"/>
        <end position="247"/>
    </location>
</feature>
<evidence type="ECO:0000313" key="5">
    <source>
        <dbReference type="EMBL" id="MBU9710472.1"/>
    </source>
</evidence>
<gene>
    <name evidence="5" type="primary">spoIIE</name>
    <name evidence="5" type="ORF">KS419_01715</name>
</gene>
<feature type="transmembrane region" description="Helical" evidence="3">
    <location>
        <begin position="150"/>
        <end position="171"/>
    </location>
</feature>
<keyword evidence="1 5" id="KW-0378">Hydrolase</keyword>
<feature type="transmembrane region" description="Helical" evidence="3">
    <location>
        <begin position="124"/>
        <end position="144"/>
    </location>
</feature>
<comment type="caution">
    <text evidence="5">The sequence shown here is derived from an EMBL/GenBank/DDBJ whole genome shotgun (WGS) entry which is preliminary data.</text>
</comment>